<reference evidence="1" key="1">
    <citation type="submission" date="2017-09" db="EMBL/GenBank/DDBJ databases">
        <title>Large-scale bioinformatics analysis of Bacillus genomes uncovers conserved roles of natural products in bacterial physiology.</title>
        <authorList>
            <consortium name="Agbiome Team Llc"/>
            <person name="Bleich R.M."/>
            <person name="Kirk G.J."/>
            <person name="Santa Maria K.C."/>
            <person name="Allen S.E."/>
            <person name="Farag S."/>
            <person name="Shank E.A."/>
            <person name="Bowers A."/>
        </authorList>
    </citation>
    <scope>NUCLEOTIDE SEQUENCE</scope>
    <source>
        <strain evidence="1">AFS005430</strain>
    </source>
</reference>
<proteinExistence type="predicted"/>
<gene>
    <name evidence="1" type="ORF">CN678_19590</name>
</gene>
<dbReference type="EMBL" id="NUEH01000045">
    <property type="protein sequence ID" value="PEI84520.1"/>
    <property type="molecule type" value="Genomic_DNA"/>
</dbReference>
<evidence type="ECO:0000313" key="1">
    <source>
        <dbReference type="EMBL" id="PEI84520.1"/>
    </source>
</evidence>
<comment type="caution">
    <text evidence="1">The sequence shown here is derived from an EMBL/GenBank/DDBJ whole genome shotgun (WGS) entry which is preliminary data.</text>
</comment>
<organism evidence="1">
    <name type="scientific">Bacillus toyonensis</name>
    <dbReference type="NCBI Taxonomy" id="155322"/>
    <lineage>
        <taxon>Bacteria</taxon>
        <taxon>Bacillati</taxon>
        <taxon>Bacillota</taxon>
        <taxon>Bacilli</taxon>
        <taxon>Bacillales</taxon>
        <taxon>Bacillaceae</taxon>
        <taxon>Bacillus</taxon>
        <taxon>Bacillus cereus group</taxon>
    </lineage>
</organism>
<sequence>MKKFLFFSIIALSLGIILSYKFFTPESVIVNKNNTSPQKLYINLFEPKLLTNTFYEYDPTLQKNTVLLKKKIPDYTTFSYSKIHNKLYFVDKAEDGTMQLFVKDLQGNQVKQLTKELGSVDVIQIDNKQTTVFMRVLLKGEYRNFHIATYNIEKDKLEIWEKDDKDKNILDFDYNPNNNKLIVVSFSEAEDKKKLEEANEKQITMRPPKYSLDIYNTDGNKERHVILMEKFISGASFSDDESSVIFSYDESLTNPTSHVAEINLNSKKIKPLFDDTKKHFKIRALKYSEKSEGFFFLSSLYDSKKDYNTLGAPKESVLSYYDIKKKTVKDIWHTDKGVIVNYSMEIK</sequence>
<dbReference type="RefSeq" id="WP_098158400.1">
    <property type="nucleotide sequence ID" value="NZ_CP036092.1"/>
</dbReference>
<name>A0AB73RP10_9BACI</name>
<accession>A0AB73RP10</accession>
<protein>
    <submittedName>
        <fullName evidence="1">Uncharacterized protein</fullName>
    </submittedName>
</protein>
<dbReference type="AlphaFoldDB" id="A0AB73RP10"/>
<dbReference type="Proteomes" id="UP000220969">
    <property type="component" value="Unassembled WGS sequence"/>
</dbReference>
<dbReference type="SUPFAM" id="SSF82171">
    <property type="entry name" value="DPP6 N-terminal domain-like"/>
    <property type="match status" value="1"/>
</dbReference>